<dbReference type="AlphaFoldDB" id="A0A1M6XY81"/>
<dbReference type="Pfam" id="PF06386">
    <property type="entry name" value="GvpL_GvpF"/>
    <property type="match status" value="1"/>
</dbReference>
<name>A0A1M6XY81_PSETH</name>
<keyword evidence="5" id="KW-1185">Reference proteome</keyword>
<reference evidence="4 5" key="1">
    <citation type="submission" date="2016-11" db="EMBL/GenBank/DDBJ databases">
        <authorList>
            <person name="Jaros S."/>
            <person name="Januszkiewicz K."/>
            <person name="Wedrychowicz H."/>
        </authorList>
    </citation>
    <scope>NUCLEOTIDE SEQUENCE [LARGE SCALE GENOMIC DNA]</scope>
    <source>
        <strain evidence="4 5">DSM 43832</strain>
    </source>
</reference>
<accession>A0A1M6XY81</accession>
<proteinExistence type="inferred from homology"/>
<evidence type="ECO:0000256" key="3">
    <source>
        <dbReference type="ARBA" id="ARBA00035643"/>
    </source>
</evidence>
<evidence type="ECO:0000313" key="5">
    <source>
        <dbReference type="Proteomes" id="UP000184363"/>
    </source>
</evidence>
<dbReference type="InterPro" id="IPR009430">
    <property type="entry name" value="GvpL/GvpF"/>
</dbReference>
<evidence type="ECO:0000313" key="4">
    <source>
        <dbReference type="EMBL" id="SHL10775.1"/>
    </source>
</evidence>
<comment type="subcellular location">
    <subcellularLocation>
        <location evidence="2">Gas vesicle</location>
    </subcellularLocation>
</comment>
<sequence>MLTYLYAIGRVPLEPPDRPGVDAEPPRVIVEDGFAAVVGSVAPARFDEAALAHDLEDLRRVEELARAHHRLVAALPGDGPVAPVRLATIYRDDDGVRRLLRERATELGALLDRLGTCREWGVKMWSPPRPAADAQPVPADAERPGTSYLMRRRAARDADAHRRAQGTELAEHVHRTLSRLAVAARRLAPQDAVLSGRTEEMLLNTTYLVRREDEAAFTAAVAGAGASGAEIVRTGPWPPFSFATVDDP</sequence>
<gene>
    <name evidence="4" type="ORF">SAMN05443637_11868</name>
</gene>
<keyword evidence="1" id="KW-0304">Gas vesicle</keyword>
<dbReference type="Proteomes" id="UP000184363">
    <property type="component" value="Unassembled WGS sequence"/>
</dbReference>
<dbReference type="OrthoDB" id="146444at2"/>
<comment type="similarity">
    <text evidence="3">Belongs to the gas vesicle GvpF/GvpL family.</text>
</comment>
<dbReference type="RefSeq" id="WP_143172288.1">
    <property type="nucleotide sequence ID" value="NZ_FRAP01000018.1"/>
</dbReference>
<evidence type="ECO:0000256" key="1">
    <source>
        <dbReference type="ARBA" id="ARBA00022987"/>
    </source>
</evidence>
<dbReference type="PANTHER" id="PTHR36852">
    <property type="entry name" value="PROTEIN GVPL 2"/>
    <property type="match status" value="1"/>
</dbReference>
<evidence type="ECO:0000256" key="2">
    <source>
        <dbReference type="ARBA" id="ARBA00035108"/>
    </source>
</evidence>
<organism evidence="4 5">
    <name type="scientific">Pseudonocardia thermophila</name>
    <dbReference type="NCBI Taxonomy" id="1848"/>
    <lineage>
        <taxon>Bacteria</taxon>
        <taxon>Bacillati</taxon>
        <taxon>Actinomycetota</taxon>
        <taxon>Actinomycetes</taxon>
        <taxon>Pseudonocardiales</taxon>
        <taxon>Pseudonocardiaceae</taxon>
        <taxon>Pseudonocardia</taxon>
    </lineage>
</organism>
<dbReference type="GO" id="GO:0031411">
    <property type="term" value="C:gas vesicle"/>
    <property type="evidence" value="ECO:0007669"/>
    <property type="project" value="UniProtKB-SubCell"/>
</dbReference>
<dbReference type="EMBL" id="FRAP01000018">
    <property type="protein sequence ID" value="SHL10775.1"/>
    <property type="molecule type" value="Genomic_DNA"/>
</dbReference>
<dbReference type="GO" id="GO:0031412">
    <property type="term" value="P:gas vesicle organization"/>
    <property type="evidence" value="ECO:0007669"/>
    <property type="project" value="InterPro"/>
</dbReference>
<dbReference type="STRING" id="1848.SAMN05443637_11868"/>
<dbReference type="PANTHER" id="PTHR36852:SF1">
    <property type="entry name" value="PROTEIN GVPL 2"/>
    <property type="match status" value="1"/>
</dbReference>
<protein>
    <submittedName>
        <fullName evidence="4">Gas vesicle synthesis protein GvpL/GvpF</fullName>
    </submittedName>
</protein>